<dbReference type="RefSeq" id="WP_379692233.1">
    <property type="nucleotide sequence ID" value="NZ_JBHSXH010000005.1"/>
</dbReference>
<accession>A0ABD5TT39</accession>
<proteinExistence type="predicted"/>
<dbReference type="Proteomes" id="UP001596408">
    <property type="component" value="Unassembled WGS sequence"/>
</dbReference>
<keyword evidence="2" id="KW-1185">Reference proteome</keyword>
<evidence type="ECO:0000313" key="1">
    <source>
        <dbReference type="EMBL" id="MFC6823756.1"/>
    </source>
</evidence>
<name>A0ABD5TT39_9EURY</name>
<protein>
    <submittedName>
        <fullName evidence="1">Uncharacterized protein</fullName>
    </submittedName>
</protein>
<dbReference type="AlphaFoldDB" id="A0ABD5TT39"/>
<dbReference type="EMBL" id="JBHSXH010000005">
    <property type="protein sequence ID" value="MFC6823756.1"/>
    <property type="molecule type" value="Genomic_DNA"/>
</dbReference>
<gene>
    <name evidence="1" type="ORF">ACFQEV_01895</name>
</gene>
<comment type="caution">
    <text evidence="1">The sequence shown here is derived from an EMBL/GenBank/DDBJ whole genome shotgun (WGS) entry which is preliminary data.</text>
</comment>
<organism evidence="1 2">
    <name type="scientific">Halopelagius fulvigenes</name>
    <dbReference type="NCBI Taxonomy" id="1198324"/>
    <lineage>
        <taxon>Archaea</taxon>
        <taxon>Methanobacteriati</taxon>
        <taxon>Methanobacteriota</taxon>
        <taxon>Stenosarchaea group</taxon>
        <taxon>Halobacteria</taxon>
        <taxon>Halobacteriales</taxon>
        <taxon>Haloferacaceae</taxon>
    </lineage>
</organism>
<sequence>MGDWFFVSWEQINIASWLLLTIGGVSWRVVDWDFTRSFLRSFFYGDAYEGLNSIDRGGGIDRDDGSEFTDTMDILEEYGYLDDISKDRQAIVRARRSHNEILLFSEDEEYEVINRLDRLRPQVLTEMEGKVDHILRIIKHISTGAFFLGLVLQGLYLFRP</sequence>
<evidence type="ECO:0000313" key="2">
    <source>
        <dbReference type="Proteomes" id="UP001596408"/>
    </source>
</evidence>
<reference evidence="1 2" key="1">
    <citation type="journal article" date="2019" name="Int. J. Syst. Evol. Microbiol.">
        <title>The Global Catalogue of Microorganisms (GCM) 10K type strain sequencing project: providing services to taxonomists for standard genome sequencing and annotation.</title>
        <authorList>
            <consortium name="The Broad Institute Genomics Platform"/>
            <consortium name="The Broad Institute Genome Sequencing Center for Infectious Disease"/>
            <person name="Wu L."/>
            <person name="Ma J."/>
        </authorList>
    </citation>
    <scope>NUCLEOTIDE SEQUENCE [LARGE SCALE GENOMIC DNA]</scope>
    <source>
        <strain evidence="1 2">YIM 94188</strain>
    </source>
</reference>